<keyword evidence="3" id="KW-1185">Reference proteome</keyword>
<name>A0A7Y9DM20_9ACTN</name>
<dbReference type="AlphaFoldDB" id="A0A7Y9DM20"/>
<dbReference type="InterPro" id="IPR002575">
    <property type="entry name" value="Aminoglycoside_PTrfase"/>
</dbReference>
<reference evidence="2 3" key="1">
    <citation type="submission" date="2020-07" db="EMBL/GenBank/DDBJ databases">
        <title>Sequencing the genomes of 1000 actinobacteria strains.</title>
        <authorList>
            <person name="Klenk H.-P."/>
        </authorList>
    </citation>
    <scope>NUCLEOTIDE SEQUENCE [LARGE SCALE GENOMIC DNA]</scope>
    <source>
        <strain evidence="2 3">DSM 7487</strain>
    </source>
</reference>
<protein>
    <recommendedName>
        <fullName evidence="1">Aminoglycoside phosphotransferase domain-containing protein</fullName>
    </recommendedName>
</protein>
<dbReference type="InterPro" id="IPR011009">
    <property type="entry name" value="Kinase-like_dom_sf"/>
</dbReference>
<proteinExistence type="predicted"/>
<dbReference type="SUPFAM" id="SSF56112">
    <property type="entry name" value="Protein kinase-like (PK-like)"/>
    <property type="match status" value="1"/>
</dbReference>
<dbReference type="EMBL" id="JACCBB010000001">
    <property type="protein sequence ID" value="NYD23104.1"/>
    <property type="molecule type" value="Genomic_DNA"/>
</dbReference>
<organism evidence="2 3">
    <name type="scientific">Kineococcus aurantiacus</name>
    <dbReference type="NCBI Taxonomy" id="37633"/>
    <lineage>
        <taxon>Bacteria</taxon>
        <taxon>Bacillati</taxon>
        <taxon>Actinomycetota</taxon>
        <taxon>Actinomycetes</taxon>
        <taxon>Kineosporiales</taxon>
        <taxon>Kineosporiaceae</taxon>
        <taxon>Kineococcus</taxon>
    </lineage>
</organism>
<feature type="domain" description="Aminoglycoside phosphotransferase" evidence="1">
    <location>
        <begin position="43"/>
        <end position="229"/>
    </location>
</feature>
<comment type="caution">
    <text evidence="2">The sequence shown here is derived from an EMBL/GenBank/DDBJ whole genome shotgun (WGS) entry which is preliminary data.</text>
</comment>
<gene>
    <name evidence="2" type="ORF">BJ968_002644</name>
</gene>
<evidence type="ECO:0000313" key="2">
    <source>
        <dbReference type="EMBL" id="NYD23104.1"/>
    </source>
</evidence>
<dbReference type="RefSeq" id="WP_179752589.1">
    <property type="nucleotide sequence ID" value="NZ_BAAAGN010000010.1"/>
</dbReference>
<evidence type="ECO:0000259" key="1">
    <source>
        <dbReference type="Pfam" id="PF01636"/>
    </source>
</evidence>
<dbReference type="Pfam" id="PF01636">
    <property type="entry name" value="APH"/>
    <property type="match status" value="1"/>
</dbReference>
<dbReference type="Proteomes" id="UP000521922">
    <property type="component" value="Unassembled WGS sequence"/>
</dbReference>
<sequence length="280" mass="30616">MSRSADLAAALDWALSRVPDAGTPELVKDRPWSTVWRIPTPAGPVWLKACPERTRHEVRLLAALARWGAPHNLEPLAVDEDLGTVLLPDGGPTLREAPGPSWADVLAGYAQTQRTTGAHVDELVALGVPDLRLPLLPAAFERLARRWAPDVLPLLGRVTEEAAELAELGPAPTIQHDDLHDGNVFARGGRVFDWGDACVAHPFTSLLVAWDGSPEPLAAYLARWPGVPRRAVDLGVRLGVVTRTDSWDRALAGWPDPPEQFRDAPAQWLRRLREAYDDDA</sequence>
<accession>A0A7Y9DM20</accession>
<evidence type="ECO:0000313" key="3">
    <source>
        <dbReference type="Proteomes" id="UP000521922"/>
    </source>
</evidence>